<feature type="domain" description="RNA polymerase sigma factor 70 region 4 type 2" evidence="6">
    <location>
        <begin position="112"/>
        <end position="163"/>
    </location>
</feature>
<gene>
    <name evidence="8" type="ORF">DR950_05270</name>
</gene>
<comment type="similarity">
    <text evidence="1">Belongs to the sigma-70 factor family. ECF subfamily.</text>
</comment>
<dbReference type="InterPro" id="IPR036388">
    <property type="entry name" value="WH-like_DNA-bd_sf"/>
</dbReference>
<dbReference type="Pfam" id="PF08281">
    <property type="entry name" value="Sigma70_r4_2"/>
    <property type="match status" value="1"/>
</dbReference>
<dbReference type="InterPro" id="IPR013249">
    <property type="entry name" value="RNA_pol_sigma70_r4_t2"/>
</dbReference>
<dbReference type="EMBL" id="QVIG01000001">
    <property type="protein sequence ID" value="RGD57282.1"/>
    <property type="molecule type" value="Genomic_DNA"/>
</dbReference>
<accession>A0A372ZP98</accession>
<evidence type="ECO:0000313" key="9">
    <source>
        <dbReference type="Proteomes" id="UP000263377"/>
    </source>
</evidence>
<name>A0A372ZP98_9ACTN</name>
<dbReference type="GO" id="GO:0016987">
    <property type="term" value="F:sigma factor activity"/>
    <property type="evidence" value="ECO:0007669"/>
    <property type="project" value="UniProtKB-KW"/>
</dbReference>
<dbReference type="Proteomes" id="UP000263377">
    <property type="component" value="Unassembled WGS sequence"/>
</dbReference>
<keyword evidence="9" id="KW-1185">Reference proteome</keyword>
<feature type="domain" description="DUF6596" evidence="7">
    <location>
        <begin position="182"/>
        <end position="282"/>
    </location>
</feature>
<evidence type="ECO:0000259" key="7">
    <source>
        <dbReference type="Pfam" id="PF20239"/>
    </source>
</evidence>
<proteinExistence type="inferred from homology"/>
<comment type="caution">
    <text evidence="8">The sequence shown here is derived from an EMBL/GenBank/DDBJ whole genome shotgun (WGS) entry which is preliminary data.</text>
</comment>
<organism evidence="8 9">
    <name type="scientific">Kitasatospora xanthocidica</name>
    <dbReference type="NCBI Taxonomy" id="83382"/>
    <lineage>
        <taxon>Bacteria</taxon>
        <taxon>Bacillati</taxon>
        <taxon>Actinomycetota</taxon>
        <taxon>Actinomycetes</taxon>
        <taxon>Kitasatosporales</taxon>
        <taxon>Streptomycetaceae</taxon>
        <taxon>Kitasatospora</taxon>
    </lineage>
</organism>
<dbReference type="SUPFAM" id="SSF88946">
    <property type="entry name" value="Sigma2 domain of RNA polymerase sigma factors"/>
    <property type="match status" value="1"/>
</dbReference>
<dbReference type="RefSeq" id="WP_117486090.1">
    <property type="nucleotide sequence ID" value="NZ_QVIG01000001.1"/>
</dbReference>
<keyword evidence="2" id="KW-0805">Transcription regulation</keyword>
<dbReference type="Pfam" id="PF20239">
    <property type="entry name" value="DUF6596"/>
    <property type="match status" value="1"/>
</dbReference>
<evidence type="ECO:0000256" key="3">
    <source>
        <dbReference type="ARBA" id="ARBA00023082"/>
    </source>
</evidence>
<keyword evidence="3" id="KW-0731">Sigma factor</keyword>
<dbReference type="InterPro" id="IPR013325">
    <property type="entry name" value="RNA_pol_sigma_r2"/>
</dbReference>
<dbReference type="Gene3D" id="1.10.1740.10">
    <property type="match status" value="1"/>
</dbReference>
<dbReference type="InterPro" id="IPR007627">
    <property type="entry name" value="RNA_pol_sigma70_r2"/>
</dbReference>
<protein>
    <submittedName>
        <fullName evidence="8">RNA polymerase sigma factor</fullName>
    </submittedName>
</protein>
<evidence type="ECO:0000256" key="2">
    <source>
        <dbReference type="ARBA" id="ARBA00023015"/>
    </source>
</evidence>
<reference evidence="8 9" key="1">
    <citation type="submission" date="2018-08" db="EMBL/GenBank/DDBJ databases">
        <title>Diversity &amp; Physiological Properties of Lignin-Decomposing Actinobacteria from Soil.</title>
        <authorList>
            <person name="Roh S.G."/>
            <person name="Kim S.B."/>
        </authorList>
    </citation>
    <scope>NUCLEOTIDE SEQUENCE [LARGE SCALE GENOMIC DNA]</scope>
    <source>
        <strain evidence="8 9">MMS17-GH009</strain>
    </source>
</reference>
<evidence type="ECO:0000313" key="8">
    <source>
        <dbReference type="EMBL" id="RGD57282.1"/>
    </source>
</evidence>
<feature type="domain" description="RNA polymerase sigma-70 region 2" evidence="5">
    <location>
        <begin position="9"/>
        <end position="75"/>
    </location>
</feature>
<evidence type="ECO:0000259" key="5">
    <source>
        <dbReference type="Pfam" id="PF04542"/>
    </source>
</evidence>
<dbReference type="SUPFAM" id="SSF88659">
    <property type="entry name" value="Sigma3 and sigma4 domains of RNA polymerase sigma factors"/>
    <property type="match status" value="1"/>
</dbReference>
<keyword evidence="4" id="KW-0804">Transcription</keyword>
<dbReference type="PANTHER" id="PTHR47756">
    <property type="entry name" value="BLL6612 PROTEIN-RELATED"/>
    <property type="match status" value="1"/>
</dbReference>
<dbReference type="GO" id="GO:0003677">
    <property type="term" value="F:DNA binding"/>
    <property type="evidence" value="ECO:0007669"/>
    <property type="project" value="InterPro"/>
</dbReference>
<dbReference type="PANTHER" id="PTHR47756:SF2">
    <property type="entry name" value="BLL6612 PROTEIN"/>
    <property type="match status" value="1"/>
</dbReference>
<evidence type="ECO:0000259" key="6">
    <source>
        <dbReference type="Pfam" id="PF08281"/>
    </source>
</evidence>
<dbReference type="GO" id="GO:0006352">
    <property type="term" value="P:DNA-templated transcription initiation"/>
    <property type="evidence" value="ECO:0007669"/>
    <property type="project" value="InterPro"/>
</dbReference>
<sequence>MAVVVEELLRRSAPRALGLLTRRHPTQFDHCEDAMQEAQLAAVVQWPRDGVPDDPVAWLLTVATRRLQDVIRSESARHRREAVVVARSAAGEPAVPPADEAGPGDTDDTLRLLFLCCHPELSPQAQAALTLRAVGGLTTAEIARAFLVPEATMSQRIRRAKQRVKEVGGGFRMPVGEEGAARVQVVLQVLYLIFNEGHTASSGSNVVRPDLTAWALRLVRDLHRALPQEGEVAGLLALMLLTEARRDARSAPDGALVPLADQDRTRWDRDAIAEGVALVARTLERFGPGPYRVQAAIAALHAEAPGVAETDWPQILMLYRILERIAPSPVVTLSRSVATAMVHGPLAGLEVLAEVADDPALAQNHRVDTVRAHLLELADRPAEAGAAYEAAARRTESDPERRYLLAQAERVRQPGGSRGGPARR</sequence>
<evidence type="ECO:0000256" key="1">
    <source>
        <dbReference type="ARBA" id="ARBA00010641"/>
    </source>
</evidence>
<evidence type="ECO:0000256" key="4">
    <source>
        <dbReference type="ARBA" id="ARBA00023163"/>
    </source>
</evidence>
<dbReference type="Pfam" id="PF04542">
    <property type="entry name" value="Sigma70_r2"/>
    <property type="match status" value="1"/>
</dbReference>
<dbReference type="AlphaFoldDB" id="A0A372ZP98"/>
<dbReference type="InterPro" id="IPR013324">
    <property type="entry name" value="RNA_pol_sigma_r3/r4-like"/>
</dbReference>
<dbReference type="Gene3D" id="1.10.10.10">
    <property type="entry name" value="Winged helix-like DNA-binding domain superfamily/Winged helix DNA-binding domain"/>
    <property type="match status" value="1"/>
</dbReference>
<dbReference type="InterPro" id="IPR046531">
    <property type="entry name" value="DUF6596"/>
</dbReference>